<dbReference type="EMBL" id="BAAFSF010000002">
    <property type="protein sequence ID" value="GAB1251892.1"/>
    <property type="molecule type" value="Genomic_DNA"/>
</dbReference>
<organism evidence="2 3">
    <name type="scientific">Porphyromonas miyakawae</name>
    <dbReference type="NCBI Taxonomy" id="3137470"/>
    <lineage>
        <taxon>Bacteria</taxon>
        <taxon>Pseudomonadati</taxon>
        <taxon>Bacteroidota</taxon>
        <taxon>Bacteroidia</taxon>
        <taxon>Bacteroidales</taxon>
        <taxon>Porphyromonadaceae</taxon>
        <taxon>Porphyromonas</taxon>
    </lineage>
</organism>
<protein>
    <submittedName>
        <fullName evidence="2">Uncharacterized protein</fullName>
    </submittedName>
</protein>
<feature type="transmembrane region" description="Helical" evidence="1">
    <location>
        <begin position="88"/>
        <end position="108"/>
    </location>
</feature>
<sequence length="168" mass="18302">MPTTMSVTKSRRIAGWTLITLLVISIVICLALFLGGSTVDAAGNKAYNLTDLFLYWAYFLICITLVATIVFSIVGFLKGFKHNPRKAWVGLGALIALILILVITYAVGSANIESIGGKVNEDFQKYTTAGWLKTTDMVIFTSYVLLLLNIVAIVWGAFSKIGSNKKSK</sequence>
<feature type="transmembrane region" description="Helical" evidence="1">
    <location>
        <begin position="55"/>
        <end position="76"/>
    </location>
</feature>
<evidence type="ECO:0000313" key="3">
    <source>
        <dbReference type="Proteomes" id="UP001628220"/>
    </source>
</evidence>
<comment type="caution">
    <text evidence="2">The sequence shown here is derived from an EMBL/GenBank/DDBJ whole genome shotgun (WGS) entry which is preliminary data.</text>
</comment>
<dbReference type="Proteomes" id="UP001628220">
    <property type="component" value="Unassembled WGS sequence"/>
</dbReference>
<feature type="transmembrane region" description="Helical" evidence="1">
    <location>
        <begin position="137"/>
        <end position="158"/>
    </location>
</feature>
<keyword evidence="1" id="KW-0472">Membrane</keyword>
<reference evidence="2 3" key="1">
    <citation type="journal article" date="2025" name="Int. J. Syst. Evol. Microbiol.">
        <title>Desulfovibrio falkowii sp. nov., Porphyromonas miyakawae sp. nov., Mediterraneibacter flintii sp. nov. and Owariibacterium komagatae gen. nov., sp. nov., isolated from human faeces.</title>
        <authorList>
            <person name="Hamaguchi T."/>
            <person name="Ohara M."/>
            <person name="Hisatomi A."/>
            <person name="Sekiguchi K."/>
            <person name="Takeda J.I."/>
            <person name="Ueyama J."/>
            <person name="Ito M."/>
            <person name="Nishiwaki H."/>
            <person name="Ogi T."/>
            <person name="Hirayama M."/>
            <person name="Ohkuma M."/>
            <person name="Sakamoto M."/>
            <person name="Ohno K."/>
        </authorList>
    </citation>
    <scope>NUCLEOTIDE SEQUENCE [LARGE SCALE GENOMIC DNA]</scope>
    <source>
        <strain evidence="2 3">13CB11C</strain>
    </source>
</reference>
<accession>A0ABQ0E2L5</accession>
<gene>
    <name evidence="2" type="ORF">Tsumi_09970</name>
</gene>
<evidence type="ECO:0000256" key="1">
    <source>
        <dbReference type="SAM" id="Phobius"/>
    </source>
</evidence>
<evidence type="ECO:0000313" key="2">
    <source>
        <dbReference type="EMBL" id="GAB1251892.1"/>
    </source>
</evidence>
<keyword evidence="3" id="KW-1185">Reference proteome</keyword>
<feature type="transmembrane region" description="Helical" evidence="1">
    <location>
        <begin position="12"/>
        <end position="35"/>
    </location>
</feature>
<proteinExistence type="predicted"/>
<keyword evidence="1" id="KW-0812">Transmembrane</keyword>
<name>A0ABQ0E2L5_9PORP</name>
<keyword evidence="1" id="KW-1133">Transmembrane helix</keyword>